<dbReference type="PANTHER" id="PTHR13891:SF1">
    <property type="entry name" value="CYTOCHROME C OXIDASE ASSEMBLY FACTOR 7"/>
    <property type="match status" value="1"/>
</dbReference>
<dbReference type="GO" id="GO:0005758">
    <property type="term" value="C:mitochondrial intermembrane space"/>
    <property type="evidence" value="ECO:0007669"/>
    <property type="project" value="TreeGrafter"/>
</dbReference>
<comment type="similarity">
    <text evidence="1">Belongs to the hcp beta-lactamase family.</text>
</comment>
<dbReference type="SMART" id="SM00671">
    <property type="entry name" value="SEL1"/>
    <property type="match status" value="5"/>
</dbReference>
<dbReference type="InterPro" id="IPR011990">
    <property type="entry name" value="TPR-like_helical_dom_sf"/>
</dbReference>
<dbReference type="InterPro" id="IPR006597">
    <property type="entry name" value="Sel1-like"/>
</dbReference>
<keyword evidence="2" id="KW-0677">Repeat</keyword>
<gene>
    <name evidence="3" type="ORF">CTOB1V02_LOCUS2943</name>
</gene>
<dbReference type="PANTHER" id="PTHR13891">
    <property type="entry name" value="CYTOCHROME C OXIDASE ASSEMBLY FACTOR 7"/>
    <property type="match status" value="1"/>
</dbReference>
<proteinExistence type="inferred from homology"/>
<accession>A0A7R8ZLZ3</accession>
<dbReference type="Pfam" id="PF08238">
    <property type="entry name" value="Sel1"/>
    <property type="match status" value="5"/>
</dbReference>
<dbReference type="SUPFAM" id="SSF81901">
    <property type="entry name" value="HCP-like"/>
    <property type="match status" value="1"/>
</dbReference>
<dbReference type="InterPro" id="IPR040239">
    <property type="entry name" value="HcpB-like"/>
</dbReference>
<dbReference type="EMBL" id="OB660480">
    <property type="protein sequence ID" value="CAD7224994.1"/>
    <property type="molecule type" value="Genomic_DNA"/>
</dbReference>
<dbReference type="AlphaFoldDB" id="A0A7R8ZLZ3"/>
<dbReference type="Gene3D" id="1.25.40.10">
    <property type="entry name" value="Tetratricopeptide repeat domain"/>
    <property type="match status" value="1"/>
</dbReference>
<evidence type="ECO:0000256" key="1">
    <source>
        <dbReference type="ARBA" id="ARBA00008486"/>
    </source>
</evidence>
<sequence>MRLDSRLEDDGSTCHLLGDYLEAIDQDYEKARKVYEDNCVNYDYTGSCRKAGYYKIRGKGGPTAIDSGMTLLKKACLENDSRSCFTLGELKTKDNEYGVAQNAEEGMRYLEKSCNLGEGQACFHLAGLFFGSQKLKVQKNMEKAFEYSLKACEKYMIPACGNVSLMYLRGDGVQKDPQKAAEYRRMVLDYEEQRTRATATLQMEQGLPPVAEPQTQKL</sequence>
<name>A0A7R8ZLZ3_9CRUS</name>
<organism evidence="3">
    <name type="scientific">Cyprideis torosa</name>
    <dbReference type="NCBI Taxonomy" id="163714"/>
    <lineage>
        <taxon>Eukaryota</taxon>
        <taxon>Metazoa</taxon>
        <taxon>Ecdysozoa</taxon>
        <taxon>Arthropoda</taxon>
        <taxon>Crustacea</taxon>
        <taxon>Oligostraca</taxon>
        <taxon>Ostracoda</taxon>
        <taxon>Podocopa</taxon>
        <taxon>Podocopida</taxon>
        <taxon>Cytherocopina</taxon>
        <taxon>Cytheroidea</taxon>
        <taxon>Cytherideidae</taxon>
        <taxon>Cyprideis</taxon>
    </lineage>
</organism>
<reference evidence="3" key="1">
    <citation type="submission" date="2020-11" db="EMBL/GenBank/DDBJ databases">
        <authorList>
            <person name="Tran Van P."/>
        </authorList>
    </citation>
    <scope>NUCLEOTIDE SEQUENCE</scope>
</reference>
<protein>
    <submittedName>
        <fullName evidence="3">Uncharacterized protein</fullName>
    </submittedName>
</protein>
<evidence type="ECO:0000313" key="3">
    <source>
        <dbReference type="EMBL" id="CAD7224994.1"/>
    </source>
</evidence>
<dbReference type="OrthoDB" id="272077at2759"/>
<evidence type="ECO:0000256" key="2">
    <source>
        <dbReference type="ARBA" id="ARBA00022737"/>
    </source>
</evidence>